<proteinExistence type="predicted"/>
<dbReference type="EMBL" id="JADBEF010000001">
    <property type="protein sequence ID" value="MBE1558737.1"/>
    <property type="molecule type" value="Genomic_DNA"/>
</dbReference>
<evidence type="ECO:0000313" key="2">
    <source>
        <dbReference type="Proteomes" id="UP000661607"/>
    </source>
</evidence>
<evidence type="ECO:0000313" key="1">
    <source>
        <dbReference type="EMBL" id="MBE1558737.1"/>
    </source>
</evidence>
<name>A0ABR9K9Q1_9ACTN</name>
<reference evidence="1 2" key="1">
    <citation type="submission" date="2020-10" db="EMBL/GenBank/DDBJ databases">
        <title>Sequencing the genomes of 1000 actinobacteria strains.</title>
        <authorList>
            <person name="Klenk H.-P."/>
        </authorList>
    </citation>
    <scope>NUCLEOTIDE SEQUENCE [LARGE SCALE GENOMIC DNA]</scope>
    <source>
        <strain evidence="1 2">DSM 43748</strain>
    </source>
</reference>
<accession>A0ABR9K9Q1</accession>
<protein>
    <submittedName>
        <fullName evidence="1">Uncharacterized protein</fullName>
    </submittedName>
</protein>
<organism evidence="1 2">
    <name type="scientific">Nonomuraea africana</name>
    <dbReference type="NCBI Taxonomy" id="46171"/>
    <lineage>
        <taxon>Bacteria</taxon>
        <taxon>Bacillati</taxon>
        <taxon>Actinomycetota</taxon>
        <taxon>Actinomycetes</taxon>
        <taxon>Streptosporangiales</taxon>
        <taxon>Streptosporangiaceae</taxon>
        <taxon>Nonomuraea</taxon>
    </lineage>
</organism>
<keyword evidence="2" id="KW-1185">Reference proteome</keyword>
<sequence>MDDDRDGLVRIRLRVHGQDRDLALDPRVSARLPA</sequence>
<gene>
    <name evidence="1" type="ORF">H4W81_001516</name>
</gene>
<comment type="caution">
    <text evidence="1">The sequence shown here is derived from an EMBL/GenBank/DDBJ whole genome shotgun (WGS) entry which is preliminary data.</text>
</comment>
<dbReference type="Proteomes" id="UP000661607">
    <property type="component" value="Unassembled WGS sequence"/>
</dbReference>